<dbReference type="InterPro" id="IPR034110">
    <property type="entry name" value="LSMD1_Sm"/>
</dbReference>
<dbReference type="OrthoDB" id="368909at2759"/>
<proteinExistence type="predicted"/>
<evidence type="ECO:0000313" key="3">
    <source>
        <dbReference type="Proteomes" id="UP000250140"/>
    </source>
</evidence>
<reference evidence="2 3" key="1">
    <citation type="journal article" date="2016" name="Nat. Commun.">
        <title>Ectomycorrhizal ecology is imprinted in the genome of the dominant symbiotic fungus Cenococcum geophilum.</title>
        <authorList>
            <consortium name="DOE Joint Genome Institute"/>
            <person name="Peter M."/>
            <person name="Kohler A."/>
            <person name="Ohm R.A."/>
            <person name="Kuo A."/>
            <person name="Krutzmann J."/>
            <person name="Morin E."/>
            <person name="Arend M."/>
            <person name="Barry K.W."/>
            <person name="Binder M."/>
            <person name="Choi C."/>
            <person name="Clum A."/>
            <person name="Copeland A."/>
            <person name="Grisel N."/>
            <person name="Haridas S."/>
            <person name="Kipfer T."/>
            <person name="LaButti K."/>
            <person name="Lindquist E."/>
            <person name="Lipzen A."/>
            <person name="Maire R."/>
            <person name="Meier B."/>
            <person name="Mihaltcheva S."/>
            <person name="Molinier V."/>
            <person name="Murat C."/>
            <person name="Poggeler S."/>
            <person name="Quandt C.A."/>
            <person name="Sperisen C."/>
            <person name="Tritt A."/>
            <person name="Tisserant E."/>
            <person name="Crous P.W."/>
            <person name="Henrissat B."/>
            <person name="Nehls U."/>
            <person name="Egli S."/>
            <person name="Spatafora J.W."/>
            <person name="Grigoriev I.V."/>
            <person name="Martin F.M."/>
        </authorList>
    </citation>
    <scope>NUCLEOTIDE SEQUENCE [LARGE SCALE GENOMIC DNA]</scope>
    <source>
        <strain evidence="2 3">CBS 207.34</strain>
    </source>
</reference>
<feature type="domain" description="Sm" evidence="1">
    <location>
        <begin position="8"/>
        <end position="93"/>
    </location>
</feature>
<organism evidence="2 3">
    <name type="scientific">Glonium stellatum</name>
    <dbReference type="NCBI Taxonomy" id="574774"/>
    <lineage>
        <taxon>Eukaryota</taxon>
        <taxon>Fungi</taxon>
        <taxon>Dikarya</taxon>
        <taxon>Ascomycota</taxon>
        <taxon>Pezizomycotina</taxon>
        <taxon>Dothideomycetes</taxon>
        <taxon>Pleosporomycetidae</taxon>
        <taxon>Gloniales</taxon>
        <taxon>Gloniaceae</taxon>
        <taxon>Glonium</taxon>
    </lineage>
</organism>
<sequence>MDNQEATSYLTQFVGKTLRIYSTDGRIFVGQMKCTDRDRNVILALTHEYRHPSEAAIKKAIQESGNPATQVPLTSRYVGLVVVPGQYITRIEYEEGQFNRDGVVP</sequence>
<evidence type="ECO:0000259" key="1">
    <source>
        <dbReference type="SMART" id="SM00651"/>
    </source>
</evidence>
<dbReference type="PANTHER" id="PTHR10701:SF5">
    <property type="entry name" value="N-ALPHA-ACETYLTRANSFERASE 38, NATC AUXILIARY SUBUNIT"/>
    <property type="match status" value="1"/>
</dbReference>
<dbReference type="Pfam" id="PF01423">
    <property type="entry name" value="LSM"/>
    <property type="match status" value="1"/>
</dbReference>
<dbReference type="GO" id="GO:0031417">
    <property type="term" value="C:NatC complex"/>
    <property type="evidence" value="ECO:0007669"/>
    <property type="project" value="InterPro"/>
</dbReference>
<evidence type="ECO:0000313" key="2">
    <source>
        <dbReference type="EMBL" id="OCL11919.1"/>
    </source>
</evidence>
<dbReference type="AlphaFoldDB" id="A0A8E2F7L7"/>
<accession>A0A8E2F7L7</accession>
<dbReference type="CDD" id="cd06168">
    <property type="entry name" value="LSMD1"/>
    <property type="match status" value="1"/>
</dbReference>
<protein>
    <recommendedName>
        <fullName evidence="1">Sm domain-containing protein</fullName>
    </recommendedName>
</protein>
<dbReference type="Gene3D" id="2.30.30.100">
    <property type="match status" value="1"/>
</dbReference>
<name>A0A8E2F7L7_9PEZI</name>
<dbReference type="SUPFAM" id="SSF50182">
    <property type="entry name" value="Sm-like ribonucleoproteins"/>
    <property type="match status" value="1"/>
</dbReference>
<dbReference type="InterPro" id="IPR050914">
    <property type="entry name" value="snRNP_SmB/NAA38-like"/>
</dbReference>
<dbReference type="InterPro" id="IPR001163">
    <property type="entry name" value="Sm_dom_euk/arc"/>
</dbReference>
<dbReference type="EMBL" id="KV748958">
    <property type="protein sequence ID" value="OCL11919.1"/>
    <property type="molecule type" value="Genomic_DNA"/>
</dbReference>
<dbReference type="PANTHER" id="PTHR10701">
    <property type="entry name" value="SMALL NUCLEAR RIBONUCLEOPROTEIN-ASSOCIATED PROTEIN B AND N"/>
    <property type="match status" value="1"/>
</dbReference>
<gene>
    <name evidence="2" type="ORF">AOQ84DRAFT_286245</name>
</gene>
<dbReference type="InterPro" id="IPR010920">
    <property type="entry name" value="LSM_dom_sf"/>
</dbReference>
<dbReference type="Proteomes" id="UP000250140">
    <property type="component" value="Unassembled WGS sequence"/>
</dbReference>
<dbReference type="SMART" id="SM00651">
    <property type="entry name" value="Sm"/>
    <property type="match status" value="1"/>
</dbReference>
<keyword evidence="3" id="KW-1185">Reference proteome</keyword>